<dbReference type="EMBL" id="VYTZ01000014">
    <property type="protein sequence ID" value="KAA9374782.1"/>
    <property type="molecule type" value="Genomic_DNA"/>
</dbReference>
<dbReference type="Gene3D" id="3.40.50.150">
    <property type="entry name" value="Vaccinia Virus protein VP39"/>
    <property type="match status" value="1"/>
</dbReference>
<organism evidence="1 2">
    <name type="scientific">Microbispora cellulosiformans</name>
    <dbReference type="NCBI Taxonomy" id="2614688"/>
    <lineage>
        <taxon>Bacteria</taxon>
        <taxon>Bacillati</taxon>
        <taxon>Actinomycetota</taxon>
        <taxon>Actinomycetes</taxon>
        <taxon>Streptosporangiales</taxon>
        <taxon>Streptosporangiaceae</taxon>
        <taxon>Microbispora</taxon>
    </lineage>
</organism>
<protein>
    <submittedName>
        <fullName evidence="1">Oxin biosynthesis protein</fullName>
    </submittedName>
</protein>
<evidence type="ECO:0000313" key="2">
    <source>
        <dbReference type="Proteomes" id="UP000327011"/>
    </source>
</evidence>
<dbReference type="SUPFAM" id="SSF53335">
    <property type="entry name" value="S-adenosyl-L-methionine-dependent methyltransferases"/>
    <property type="match status" value="1"/>
</dbReference>
<dbReference type="RefSeq" id="WP_150938178.1">
    <property type="nucleotide sequence ID" value="NZ_VYTZ01000014.1"/>
</dbReference>
<evidence type="ECO:0000313" key="1">
    <source>
        <dbReference type="EMBL" id="KAA9374782.1"/>
    </source>
</evidence>
<dbReference type="Proteomes" id="UP000327011">
    <property type="component" value="Unassembled WGS sequence"/>
</dbReference>
<proteinExistence type="predicted"/>
<sequence>MTQTRQALDAVREYYCTQREVGGAEATIYDIWESGGAYNDSITPSTYVPEYRSHMVLKILSLTSDGSGVFSLGCGNGFVEADLVHCERKVRAMDYNEEAVRLTRQKGVDAFTADYFALTAGDVGDAEAVYADGLLGHLFDPAEELRPALGKLESLGLRSGTRLVFSNDAPRDRSVAFAPHERVEGFWFVSKDYLQDTLSAFGFEPLESYYFPYLRPISGMRNRTICVARVP</sequence>
<dbReference type="InterPro" id="IPR029063">
    <property type="entry name" value="SAM-dependent_MTases_sf"/>
</dbReference>
<comment type="caution">
    <text evidence="1">The sequence shown here is derived from an EMBL/GenBank/DDBJ whole genome shotgun (WGS) entry which is preliminary data.</text>
</comment>
<gene>
    <name evidence="1" type="ORF">F5972_29685</name>
</gene>
<dbReference type="AlphaFoldDB" id="A0A5J5JXI9"/>
<name>A0A5J5JXI9_9ACTN</name>
<reference evidence="1 2" key="1">
    <citation type="submission" date="2019-09" db="EMBL/GenBank/DDBJ databases">
        <title>Screening of Novel Bioactive Compounds from Soil-Associated.</title>
        <authorList>
            <person name="Gong X."/>
        </authorList>
    </citation>
    <scope>NUCLEOTIDE SEQUENCE [LARGE SCALE GENOMIC DNA]</scope>
    <source>
        <strain evidence="1 2">Gxj-6</strain>
    </source>
</reference>
<accession>A0A5J5JXI9</accession>
<keyword evidence="2" id="KW-1185">Reference proteome</keyword>